<gene>
    <name evidence="1" type="ORF">PORY_002176</name>
</gene>
<sequence>MLSKDSKTFSVFNKTIYTPAESYGPYLLRMICHPDFIETIASYMHFKDLISLSCICRIARQIIYDNVRCWRVIDLGYHKGTILERYQNAKSTHLATFRTIQSLFYRSNIPFDRLTVIILDFSAIQYPAVRFIVLQAGLMRLKKISLRHCRYISLKDLNSILVSLQRVWLGETSYYNQASSTLAIKPYVLKELRVRYMKGLPKCSKDLYYNYSQYNLLYTFRNIAKLLRLETDVETCSMVYPNDLWHNREICVDYWNELDRMDCNMYYPIGNLFFDLNNAFRQCSTHPEIVNYKFCAICLQSSQCAKCGIGVCPFCQGVDQCNLFYLNVRGQNLSENAPLRIGFCQQCGILCKECRSNAVPNCLTCLVPYCPVHMSSKIKYCCEIGGEGTCNKCAFKKPWLKYCYGGCGRIMCKKEVSGKCFRCRENICWQCMKLPAPLKSPFIKISSEDDTLISNFSDILDNQNIKNMISEDKEISTKITCVPCKVLQQLRKRKLESRKFRVFYGSLVKRFDKYINRKRIALKLYKHAEKERLLWIKKLKVFHLNDENMMKLKNISLIDYNIDFKSILAFPSRYIKFISMIKVAIERELVNGINSLYFSKVSVETVRQNVRELLSASAENKRGFLETVELQIGLKNYDPQRDKRFSGTVRLPTIPRQLSICILADAHDLDRAQKHGVDALSLEDLKKLNKQKKLIKKLAKKYDAFLSSESLIKQIPRLLGPGLSKVRNGYIVFYFTDAYLAGKFPTPLSHTDELSVKLSEVKATIKFQLKKVLCLGVAVGNVGLTEDQLVANIVLSINFLVSLLKKAMLALWLLNQQWGDPIDCTKVVNTVIKQLMRLKYAEILYKCGID</sequence>
<evidence type="ECO:0000313" key="2">
    <source>
        <dbReference type="Proteomes" id="UP000768646"/>
    </source>
</evidence>
<dbReference type="Proteomes" id="UP000768646">
    <property type="component" value="Unassembled WGS sequence"/>
</dbReference>
<comment type="caution">
    <text evidence="1">The sequence shown here is derived from an EMBL/GenBank/DDBJ whole genome shotgun (WGS) entry which is preliminary data.</text>
</comment>
<accession>A0ACB7CA99</accession>
<protein>
    <submittedName>
        <fullName evidence="1">Uncharacterized protein</fullName>
    </submittedName>
</protein>
<reference evidence="1 2" key="1">
    <citation type="journal article" date="2021" name="Commun. Biol.">
        <title>Genomic insights into the host specific adaptation of the Pneumocystis genus.</title>
        <authorList>
            <person name="Cisse O.H."/>
            <person name="Ma L."/>
            <person name="Dekker J.P."/>
            <person name="Khil P.P."/>
            <person name="Youn J.-H."/>
            <person name="Brenchley J.M."/>
            <person name="Blair R."/>
            <person name="Pahar B."/>
            <person name="Chabe M."/>
            <person name="Van Rompay K.K.A."/>
            <person name="Keesler R."/>
            <person name="Sukura A."/>
            <person name="Hirsch V."/>
            <person name="Kutty G."/>
            <person name="Liu Y."/>
            <person name="Peng L."/>
            <person name="Chen J."/>
            <person name="Song J."/>
            <person name="Weissenbacher-Lang C."/>
            <person name="Xu J."/>
            <person name="Upham N.S."/>
            <person name="Stajich J.E."/>
            <person name="Cuomo C.A."/>
            <person name="Cushion M.T."/>
            <person name="Kovacs J.A."/>
        </authorList>
    </citation>
    <scope>NUCLEOTIDE SEQUENCE [LARGE SCALE GENOMIC DNA]</scope>
    <source>
        <strain evidence="1 2">RABM</strain>
    </source>
</reference>
<keyword evidence="2" id="KW-1185">Reference proteome</keyword>
<evidence type="ECO:0000313" key="1">
    <source>
        <dbReference type="EMBL" id="KAG4304466.1"/>
    </source>
</evidence>
<organism evidence="1 2">
    <name type="scientific">Pneumocystis oryctolagi</name>
    <dbReference type="NCBI Taxonomy" id="42067"/>
    <lineage>
        <taxon>Eukaryota</taxon>
        <taxon>Fungi</taxon>
        <taxon>Dikarya</taxon>
        <taxon>Ascomycota</taxon>
        <taxon>Taphrinomycotina</taxon>
        <taxon>Pneumocystomycetes</taxon>
        <taxon>Pneumocystaceae</taxon>
        <taxon>Pneumocystis</taxon>
    </lineage>
</organism>
<name>A0ACB7CA99_9ASCO</name>
<proteinExistence type="predicted"/>
<dbReference type="EMBL" id="JABTEG010000008">
    <property type="protein sequence ID" value="KAG4304466.1"/>
    <property type="molecule type" value="Genomic_DNA"/>
</dbReference>